<reference evidence="1 2" key="1">
    <citation type="submission" date="2020-08" db="EMBL/GenBank/DDBJ databases">
        <title>Genomic Encyclopedia of Type Strains, Phase IV (KMG-IV): sequencing the most valuable type-strain genomes for metagenomic binning, comparative biology and taxonomic classification.</title>
        <authorList>
            <person name="Goeker M."/>
        </authorList>
    </citation>
    <scope>NUCLEOTIDE SEQUENCE [LARGE SCALE GENOMIC DNA]</scope>
    <source>
        <strain evidence="1 2">DSM 4737</strain>
    </source>
</reference>
<dbReference type="AlphaFoldDB" id="A0A7W9CLX1"/>
<dbReference type="Gene3D" id="3.40.50.10320">
    <property type="entry name" value="LmbE-like"/>
    <property type="match status" value="1"/>
</dbReference>
<accession>A0A7W9CLX1</accession>
<dbReference type="EMBL" id="JACHOR010000006">
    <property type="protein sequence ID" value="MBB5747602.1"/>
    <property type="molecule type" value="Genomic_DNA"/>
</dbReference>
<evidence type="ECO:0000313" key="2">
    <source>
        <dbReference type="Proteomes" id="UP000545037"/>
    </source>
</evidence>
<comment type="caution">
    <text evidence="1">The sequence shown here is derived from an EMBL/GenBank/DDBJ whole genome shotgun (WGS) entry which is preliminary data.</text>
</comment>
<dbReference type="SUPFAM" id="SSF102588">
    <property type="entry name" value="LmbE-like"/>
    <property type="match status" value="1"/>
</dbReference>
<gene>
    <name evidence="1" type="ORF">GGR13_003230</name>
</gene>
<proteinExistence type="predicted"/>
<dbReference type="InterPro" id="IPR024078">
    <property type="entry name" value="LmbE-like_dom_sf"/>
</dbReference>
<organism evidence="1 2">
    <name type="scientific">Brevundimonas variabilis</name>
    <dbReference type="NCBI Taxonomy" id="74312"/>
    <lineage>
        <taxon>Bacteria</taxon>
        <taxon>Pseudomonadati</taxon>
        <taxon>Pseudomonadota</taxon>
        <taxon>Alphaproteobacteria</taxon>
        <taxon>Caulobacterales</taxon>
        <taxon>Caulobacteraceae</taxon>
        <taxon>Brevundimonas</taxon>
    </lineage>
</organism>
<sequence>MVDVIDLSESDWAEARWLVLAPHPDDETLGAGALIADASAADRLAAVVFLTDGAGSHPHPDEASRRRLVQTRRAEARLALEHLCGGEAPEIVFLDWPDALPHPQGSVAALATAMHLADLCVEHGVTALAVTALHEPHCDHAAAALLARSVVGWTGPQLAVFEYQVWSDQPPAGARRAVRTKGVPSDLRMQALQAHQSQLTDVLGPGFRLDPSRHDMPERDILYLWEGSDAP</sequence>
<dbReference type="Pfam" id="PF02585">
    <property type="entry name" value="PIG-L"/>
    <property type="match status" value="1"/>
</dbReference>
<dbReference type="InterPro" id="IPR003737">
    <property type="entry name" value="GlcNAc_PI_deacetylase-related"/>
</dbReference>
<name>A0A7W9CLX1_9CAUL</name>
<evidence type="ECO:0000313" key="1">
    <source>
        <dbReference type="EMBL" id="MBB5747602.1"/>
    </source>
</evidence>
<dbReference type="Proteomes" id="UP000545037">
    <property type="component" value="Unassembled WGS sequence"/>
</dbReference>
<protein>
    <submittedName>
        <fullName evidence="1">LmbE family N-acetylglucosaminyl deacetylase</fullName>
    </submittedName>
</protein>
<dbReference type="RefSeq" id="WP_221230767.1">
    <property type="nucleotide sequence ID" value="NZ_JACHOR010000006.1"/>
</dbReference>
<keyword evidence="2" id="KW-1185">Reference proteome</keyword>